<dbReference type="InterPro" id="IPR044974">
    <property type="entry name" value="Disease_R_plants"/>
</dbReference>
<dbReference type="Pfam" id="PF23282">
    <property type="entry name" value="WHD_ROQ1"/>
    <property type="match status" value="1"/>
</dbReference>
<evidence type="ECO:0000256" key="5">
    <source>
        <dbReference type="ARBA" id="ARBA00022821"/>
    </source>
</evidence>
<dbReference type="SUPFAM" id="SSF52200">
    <property type="entry name" value="Toll/Interleukin receptor TIR domain"/>
    <property type="match status" value="1"/>
</dbReference>
<dbReference type="SMART" id="SM00255">
    <property type="entry name" value="TIR"/>
    <property type="match status" value="1"/>
</dbReference>
<comment type="caution">
    <text evidence="9">The sequence shown here is derived from an EMBL/GenBank/DDBJ whole genome shotgun (WGS) entry which is preliminary data.</text>
</comment>
<keyword evidence="2" id="KW-0433">Leucine-rich repeat</keyword>
<dbReference type="SUPFAM" id="SSF52540">
    <property type="entry name" value="P-loop containing nucleoside triphosphate hydrolases"/>
    <property type="match status" value="1"/>
</dbReference>
<keyword evidence="3" id="KW-0677">Repeat</keyword>
<dbReference type="Gene3D" id="3.40.50.300">
    <property type="entry name" value="P-loop containing nucleotide triphosphate hydrolases"/>
    <property type="match status" value="1"/>
</dbReference>
<dbReference type="PRINTS" id="PR00364">
    <property type="entry name" value="DISEASERSIST"/>
</dbReference>
<dbReference type="PROSITE" id="PS50104">
    <property type="entry name" value="TIR"/>
    <property type="match status" value="1"/>
</dbReference>
<dbReference type="Pfam" id="PF00931">
    <property type="entry name" value="NB-ARC"/>
    <property type="match status" value="1"/>
</dbReference>
<dbReference type="KEGG" id="qsa:O6P43_017225"/>
<comment type="catalytic activity">
    <reaction evidence="7">
        <text>NAD(+) + H2O = ADP-D-ribose + nicotinamide + H(+)</text>
        <dbReference type="Rhea" id="RHEA:16301"/>
        <dbReference type="ChEBI" id="CHEBI:15377"/>
        <dbReference type="ChEBI" id="CHEBI:15378"/>
        <dbReference type="ChEBI" id="CHEBI:17154"/>
        <dbReference type="ChEBI" id="CHEBI:57540"/>
        <dbReference type="ChEBI" id="CHEBI:57967"/>
        <dbReference type="EC" id="3.2.2.6"/>
    </reaction>
    <physiologicalReaction direction="left-to-right" evidence="7">
        <dbReference type="Rhea" id="RHEA:16302"/>
    </physiologicalReaction>
</comment>
<dbReference type="Pfam" id="PF20160">
    <property type="entry name" value="C-JID"/>
    <property type="match status" value="1"/>
</dbReference>
<dbReference type="InterPro" id="IPR002182">
    <property type="entry name" value="NB-ARC"/>
</dbReference>
<dbReference type="InterPro" id="IPR058546">
    <property type="entry name" value="RPS4B/Roq1-like_LRR"/>
</dbReference>
<sequence>MKSWLSLFRSPPPPLLPDTSTPSALPSTTCPEKHDVFLSFRGEDTRNNFTSQLYEALCSKQIETFIDDEELDRGGEISPSLLKAIEQSNLSVIIFSKNYASSKWCLDELVKILESKEKNGQIVIPVFYHVDPSNVRKQCGSYALFPKHWQLIFLGNMNKLPKWKAALTEAANLSGWDSTNIMSEAQLVKRVVQDILLKLNRMSQGGFNSKDLVGIDKHIVKIESLLQIGPLNVRIVGIWGMGGIGKTTIADAVFTKLVSLFESYCFVANVREQVERFGLNYLRDKCLSDLLEQENLRIGTPSMGSTFVKERLRRKKALVVFDDVDDPNHLEYLLGNSGDRCFGSGSRVMVTCRDRQILVKAANEIYEVPKMNFHESLLLFCLNAFKQDNCVEDFKELSERMVYYCDGIPLALKVLGASLYGKSKEKWESSLKKLEETPHKDIQKVLKLSYDGLDEKEKAIFLDIACFFFEFTRLADLTAILGHSAIMTIDILVDLSLVSISYDGKNIYMHDLIRKMGQEIIRQQSTIEPRRRSRLWSAKDICSTKDICHMLTNNTGTNEVECISLDMSEINELHISATALQLPNLRLFSIHDNTFSSKVHVLGGPVRFSDGIRFLKWIGYPCKSLEIHSTENLVELRLPFSHLEKLWDGFQNVPNLRKVDLIYSDHLVRFPDLSQATNLLSVNLLGCRKLKMFPVVSTNIKELVLGETAIEEVPSSIARLAQLSTLDLSSCESLQNLSSNICKLKSLCELNLSGCLRLVKFPEITEPMENLRVLRLSRTSIKELPSWLVHLIGLKTLDLLNCKNLEFIPNNICNLIHLQSFSLSHSPKIDKFSTIAASLCSLKQLQMNYCSSLSEIPNEFGCLSSLESLSLRGSNIVTISSSIKLLINLVALCVSHSTRLQSLPDLPPSLLWLDASDCPSLTTVSNPRETISNRESHPCYYGQFEMDLRNCLKLDPYAYDNILGEIANAIKYCSVDKPTCDMIVVKVPGSEIPKWFPYQSNGPSLTIKWIPPTSGMIQFVLCAVFAIEDRIDAYELDYQWETKIGDHLTKTTHSVYKGDIFFEYDENRFFEKDHIIEMTPSPHFIFNTYLYEGNGLPSNRYRRCNSQVVPLSKLNFLILI</sequence>
<dbReference type="PANTHER" id="PTHR11017">
    <property type="entry name" value="LEUCINE-RICH REPEAT-CONTAINING PROTEIN"/>
    <property type="match status" value="1"/>
</dbReference>
<dbReference type="InterPro" id="IPR035897">
    <property type="entry name" value="Toll_tir_struct_dom_sf"/>
</dbReference>
<dbReference type="AlphaFoldDB" id="A0AAD7PP56"/>
<dbReference type="GO" id="GO:0061809">
    <property type="term" value="F:NAD+ nucleosidase activity, cyclic ADP-ribose generating"/>
    <property type="evidence" value="ECO:0007669"/>
    <property type="project" value="UniProtKB-EC"/>
</dbReference>
<dbReference type="PANTHER" id="PTHR11017:SF479">
    <property type="entry name" value="DISEASE RESISTANCE PROTEIN (TIR-NBS-LRR CLASS) FAMILY"/>
    <property type="match status" value="1"/>
</dbReference>
<dbReference type="GO" id="GO:0006952">
    <property type="term" value="P:defense response"/>
    <property type="evidence" value="ECO:0007669"/>
    <property type="project" value="InterPro"/>
</dbReference>
<dbReference type="GO" id="GO:0007165">
    <property type="term" value="P:signal transduction"/>
    <property type="evidence" value="ECO:0007669"/>
    <property type="project" value="InterPro"/>
</dbReference>
<dbReference type="EC" id="3.2.2.6" evidence="1"/>
<dbReference type="Proteomes" id="UP001163823">
    <property type="component" value="Chromosome 7"/>
</dbReference>
<organism evidence="9 10">
    <name type="scientific">Quillaja saponaria</name>
    <name type="common">Soap bark tree</name>
    <dbReference type="NCBI Taxonomy" id="32244"/>
    <lineage>
        <taxon>Eukaryota</taxon>
        <taxon>Viridiplantae</taxon>
        <taxon>Streptophyta</taxon>
        <taxon>Embryophyta</taxon>
        <taxon>Tracheophyta</taxon>
        <taxon>Spermatophyta</taxon>
        <taxon>Magnoliopsida</taxon>
        <taxon>eudicotyledons</taxon>
        <taxon>Gunneridae</taxon>
        <taxon>Pentapetalae</taxon>
        <taxon>rosids</taxon>
        <taxon>fabids</taxon>
        <taxon>Fabales</taxon>
        <taxon>Quillajaceae</taxon>
        <taxon>Quillaja</taxon>
    </lineage>
</organism>
<keyword evidence="10" id="KW-1185">Reference proteome</keyword>
<dbReference type="FunFam" id="3.40.50.10140:FF:000007">
    <property type="entry name" value="Disease resistance protein (TIR-NBS-LRR class)"/>
    <property type="match status" value="1"/>
</dbReference>
<dbReference type="FunFam" id="1.10.8.430:FF:000002">
    <property type="entry name" value="Disease resistance protein (TIR-NBS-LRR class)"/>
    <property type="match status" value="1"/>
</dbReference>
<evidence type="ECO:0000313" key="9">
    <source>
        <dbReference type="EMBL" id="KAJ7961934.1"/>
    </source>
</evidence>
<keyword evidence="4" id="KW-0378">Hydrolase</keyword>
<dbReference type="InterPro" id="IPR000157">
    <property type="entry name" value="TIR_dom"/>
</dbReference>
<evidence type="ECO:0000256" key="1">
    <source>
        <dbReference type="ARBA" id="ARBA00011982"/>
    </source>
</evidence>
<accession>A0AAD7PP56</accession>
<protein>
    <recommendedName>
        <fullName evidence="1">ADP-ribosyl cyclase/cyclic ADP-ribose hydrolase</fullName>
        <ecNumber evidence="1">3.2.2.6</ecNumber>
    </recommendedName>
</protein>
<evidence type="ECO:0000256" key="2">
    <source>
        <dbReference type="ARBA" id="ARBA00022614"/>
    </source>
</evidence>
<evidence type="ECO:0000256" key="4">
    <source>
        <dbReference type="ARBA" id="ARBA00022801"/>
    </source>
</evidence>
<evidence type="ECO:0000313" key="10">
    <source>
        <dbReference type="Proteomes" id="UP001163823"/>
    </source>
</evidence>
<evidence type="ECO:0000259" key="8">
    <source>
        <dbReference type="PROSITE" id="PS50104"/>
    </source>
</evidence>
<dbReference type="Gene3D" id="3.80.10.10">
    <property type="entry name" value="Ribonuclease Inhibitor"/>
    <property type="match status" value="2"/>
</dbReference>
<dbReference type="Pfam" id="PF01582">
    <property type="entry name" value="TIR"/>
    <property type="match status" value="1"/>
</dbReference>
<dbReference type="Pfam" id="PF23286">
    <property type="entry name" value="LRR_13"/>
    <property type="match status" value="1"/>
</dbReference>
<dbReference type="SUPFAM" id="SSF52058">
    <property type="entry name" value="L domain-like"/>
    <property type="match status" value="1"/>
</dbReference>
<keyword evidence="5" id="KW-0611">Plant defense</keyword>
<dbReference type="EMBL" id="JARAOO010000007">
    <property type="protein sequence ID" value="KAJ7961934.1"/>
    <property type="molecule type" value="Genomic_DNA"/>
</dbReference>
<dbReference type="GO" id="GO:0043531">
    <property type="term" value="F:ADP binding"/>
    <property type="evidence" value="ECO:0007669"/>
    <property type="project" value="InterPro"/>
</dbReference>
<dbReference type="InterPro" id="IPR032675">
    <property type="entry name" value="LRR_dom_sf"/>
</dbReference>
<dbReference type="InterPro" id="IPR011713">
    <property type="entry name" value="Leu-rich_rpt_3"/>
</dbReference>
<dbReference type="Gene3D" id="3.40.50.10140">
    <property type="entry name" value="Toll/interleukin-1 receptor homology (TIR) domain"/>
    <property type="match status" value="1"/>
</dbReference>
<dbReference type="InterPro" id="IPR058192">
    <property type="entry name" value="WHD_ROQ1-like"/>
</dbReference>
<name>A0AAD7PP56_QUISA</name>
<evidence type="ECO:0000256" key="6">
    <source>
        <dbReference type="ARBA" id="ARBA00023027"/>
    </source>
</evidence>
<evidence type="ECO:0000256" key="7">
    <source>
        <dbReference type="ARBA" id="ARBA00047304"/>
    </source>
</evidence>
<dbReference type="InterPro" id="IPR042197">
    <property type="entry name" value="Apaf_helical"/>
</dbReference>
<dbReference type="InterPro" id="IPR045344">
    <property type="entry name" value="C-JID"/>
</dbReference>
<reference evidence="9" key="1">
    <citation type="journal article" date="2023" name="Science">
        <title>Elucidation of the pathway for biosynthesis of saponin adjuvants from the soapbark tree.</title>
        <authorList>
            <person name="Reed J."/>
            <person name="Orme A."/>
            <person name="El-Demerdash A."/>
            <person name="Owen C."/>
            <person name="Martin L.B.B."/>
            <person name="Misra R.C."/>
            <person name="Kikuchi S."/>
            <person name="Rejzek M."/>
            <person name="Martin A.C."/>
            <person name="Harkess A."/>
            <person name="Leebens-Mack J."/>
            <person name="Louveau T."/>
            <person name="Stephenson M.J."/>
            <person name="Osbourn A."/>
        </authorList>
    </citation>
    <scope>NUCLEOTIDE SEQUENCE</scope>
    <source>
        <strain evidence="9">S10</strain>
    </source>
</reference>
<feature type="domain" description="TIR" evidence="8">
    <location>
        <begin position="32"/>
        <end position="199"/>
    </location>
</feature>
<proteinExistence type="predicted"/>
<dbReference type="Pfam" id="PF07725">
    <property type="entry name" value="LRR_3"/>
    <property type="match status" value="1"/>
</dbReference>
<dbReference type="Gene3D" id="1.10.8.430">
    <property type="entry name" value="Helical domain of apoptotic protease-activating factors"/>
    <property type="match status" value="1"/>
</dbReference>
<dbReference type="InterPro" id="IPR027417">
    <property type="entry name" value="P-loop_NTPase"/>
</dbReference>
<gene>
    <name evidence="9" type="ORF">O6P43_017225</name>
</gene>
<keyword evidence="6" id="KW-0520">NAD</keyword>
<evidence type="ECO:0000256" key="3">
    <source>
        <dbReference type="ARBA" id="ARBA00022737"/>
    </source>
</evidence>